<evidence type="ECO:0000256" key="5">
    <source>
        <dbReference type="ARBA" id="ARBA00023002"/>
    </source>
</evidence>
<dbReference type="SUPFAM" id="SSF102114">
    <property type="entry name" value="Radical SAM enzymes"/>
    <property type="match status" value="1"/>
</dbReference>
<dbReference type="Pfam" id="PF13186">
    <property type="entry name" value="SPASM"/>
    <property type="match status" value="1"/>
</dbReference>
<evidence type="ECO:0000313" key="9">
    <source>
        <dbReference type="EMBL" id="SVB05091.1"/>
    </source>
</evidence>
<protein>
    <recommendedName>
        <fullName evidence="8">Radical SAM core domain-containing protein</fullName>
    </recommendedName>
</protein>
<keyword evidence="6" id="KW-0408">Iron</keyword>
<keyword evidence="5" id="KW-0560">Oxidoreductase</keyword>
<comment type="cofactor">
    <cofactor evidence="1">
        <name>[4Fe-4S] cluster</name>
        <dbReference type="ChEBI" id="CHEBI:49883"/>
    </cofactor>
</comment>
<dbReference type="EMBL" id="UINC01026866">
    <property type="protein sequence ID" value="SVB05091.1"/>
    <property type="molecule type" value="Genomic_DNA"/>
</dbReference>
<evidence type="ECO:0000256" key="2">
    <source>
        <dbReference type="ARBA" id="ARBA00022485"/>
    </source>
</evidence>
<dbReference type="InterPro" id="IPR050377">
    <property type="entry name" value="Radical_SAM_PqqE_MftC-like"/>
</dbReference>
<name>A0A382AUV1_9ZZZZ</name>
<dbReference type="InterPro" id="IPR023885">
    <property type="entry name" value="4Fe4S-binding_SPASM_dom"/>
</dbReference>
<keyword evidence="7" id="KW-0411">Iron-sulfur</keyword>
<dbReference type="GO" id="GO:0016491">
    <property type="term" value="F:oxidoreductase activity"/>
    <property type="evidence" value="ECO:0007669"/>
    <property type="project" value="UniProtKB-KW"/>
</dbReference>
<evidence type="ECO:0000256" key="4">
    <source>
        <dbReference type="ARBA" id="ARBA00022723"/>
    </source>
</evidence>
<evidence type="ECO:0000256" key="3">
    <source>
        <dbReference type="ARBA" id="ARBA00022691"/>
    </source>
</evidence>
<evidence type="ECO:0000256" key="6">
    <source>
        <dbReference type="ARBA" id="ARBA00023004"/>
    </source>
</evidence>
<feature type="non-terminal residue" evidence="9">
    <location>
        <position position="1"/>
    </location>
</feature>
<dbReference type="GO" id="GO:0051539">
    <property type="term" value="F:4 iron, 4 sulfur cluster binding"/>
    <property type="evidence" value="ECO:0007669"/>
    <property type="project" value="UniProtKB-KW"/>
</dbReference>
<keyword evidence="2" id="KW-0004">4Fe-4S</keyword>
<dbReference type="CDD" id="cd01335">
    <property type="entry name" value="Radical_SAM"/>
    <property type="match status" value="1"/>
</dbReference>
<dbReference type="SFLD" id="SFLDG01067">
    <property type="entry name" value="SPASM/twitch_domain_containing"/>
    <property type="match status" value="1"/>
</dbReference>
<dbReference type="PROSITE" id="PS51918">
    <property type="entry name" value="RADICAL_SAM"/>
    <property type="match status" value="1"/>
</dbReference>
<feature type="domain" description="Radical SAM core" evidence="8">
    <location>
        <begin position="50"/>
        <end position="260"/>
    </location>
</feature>
<dbReference type="PROSITE" id="PS01305">
    <property type="entry name" value="MOAA_NIFB_PQQE"/>
    <property type="match status" value="1"/>
</dbReference>
<dbReference type="SFLD" id="SFLDS00029">
    <property type="entry name" value="Radical_SAM"/>
    <property type="match status" value="1"/>
</dbReference>
<accession>A0A382AUV1</accession>
<dbReference type="GO" id="GO:0046872">
    <property type="term" value="F:metal ion binding"/>
    <property type="evidence" value="ECO:0007669"/>
    <property type="project" value="UniProtKB-KW"/>
</dbReference>
<organism evidence="9">
    <name type="scientific">marine metagenome</name>
    <dbReference type="NCBI Taxonomy" id="408172"/>
    <lineage>
        <taxon>unclassified sequences</taxon>
        <taxon>metagenomes</taxon>
        <taxon>ecological metagenomes</taxon>
    </lineage>
</organism>
<dbReference type="SFLD" id="SFLDG01387">
    <property type="entry name" value="BtrN-like_SPASM_domain_contain"/>
    <property type="match status" value="1"/>
</dbReference>
<evidence type="ECO:0000259" key="8">
    <source>
        <dbReference type="PROSITE" id="PS51918"/>
    </source>
</evidence>
<reference evidence="9" key="1">
    <citation type="submission" date="2018-05" db="EMBL/GenBank/DDBJ databases">
        <authorList>
            <person name="Lanie J.A."/>
            <person name="Ng W.-L."/>
            <person name="Kazmierczak K.M."/>
            <person name="Andrzejewski T.M."/>
            <person name="Davidsen T.M."/>
            <person name="Wayne K.J."/>
            <person name="Tettelin H."/>
            <person name="Glass J.I."/>
            <person name="Rusch D."/>
            <person name="Podicherti R."/>
            <person name="Tsui H.-C.T."/>
            <person name="Winkler M.E."/>
        </authorList>
    </citation>
    <scope>NUCLEOTIDE SEQUENCE</scope>
</reference>
<dbReference type="AlphaFoldDB" id="A0A382AUV1"/>
<dbReference type="InterPro" id="IPR058240">
    <property type="entry name" value="rSAM_sf"/>
</dbReference>
<proteinExistence type="predicted"/>
<dbReference type="CDD" id="cd21109">
    <property type="entry name" value="SPASM"/>
    <property type="match status" value="1"/>
</dbReference>
<dbReference type="InterPro" id="IPR013785">
    <property type="entry name" value="Aldolase_TIM"/>
</dbReference>
<keyword evidence="4" id="KW-0479">Metal-binding</keyword>
<dbReference type="PANTHER" id="PTHR11228">
    <property type="entry name" value="RADICAL SAM DOMAIN PROTEIN"/>
    <property type="match status" value="1"/>
</dbReference>
<dbReference type="Pfam" id="PF04055">
    <property type="entry name" value="Radical_SAM"/>
    <property type="match status" value="1"/>
</dbReference>
<dbReference type="InterPro" id="IPR034391">
    <property type="entry name" value="AdoMet-like_SPASM_containing"/>
</dbReference>
<evidence type="ECO:0000256" key="1">
    <source>
        <dbReference type="ARBA" id="ARBA00001966"/>
    </source>
</evidence>
<sequence>VRILFNFAALVKRYILFTENDDRWSNFLALPKNMLTLILDTLHRLLYILPLKPRQVQIEITNRCNMDCPMCPREVLDIELEHMDWDKFVTVTDKLTERENITLTGWGEPFLHPRIFDMIAYCKERGHRVMITSNGLFTKESIADEILNSGLDEITFSIDGVEDNNVSNGHTSNKVYENIEKIARLRETERPSIRLQATLHKGCEKDLYDVIRFGARIGVEAVNVGRIDRKYAPELKRPSPVEEERIFYEADHIANECGIRLDWLQYAVGTRMVRFFYRLLRKKLHQSGKYCLKTFDYAYVSREGNVTPCCLLPEVKMGNLLDGDLQTIWQNEKFNHFRKNYRDTCGSCDLWVIDQVDSDQVVRKNQIPSQVPA</sequence>
<dbReference type="Gene3D" id="3.20.20.70">
    <property type="entry name" value="Aldolase class I"/>
    <property type="match status" value="1"/>
</dbReference>
<keyword evidence="3" id="KW-0949">S-adenosyl-L-methionine</keyword>
<dbReference type="InterPro" id="IPR000385">
    <property type="entry name" value="MoaA_NifB_PqqE_Fe-S-bd_CS"/>
</dbReference>
<dbReference type="PANTHER" id="PTHR11228:SF7">
    <property type="entry name" value="PQQA PEPTIDE CYCLASE"/>
    <property type="match status" value="1"/>
</dbReference>
<gene>
    <name evidence="9" type="ORF">METZ01_LOCUS157945</name>
</gene>
<evidence type="ECO:0000256" key="7">
    <source>
        <dbReference type="ARBA" id="ARBA00023014"/>
    </source>
</evidence>
<dbReference type="InterPro" id="IPR007197">
    <property type="entry name" value="rSAM"/>
</dbReference>